<sequence>MSVLRKLCSKATQWTSVTLRLHKVSFESFLDYRGKFLNITNLHLRFEIGAMGEWEESVEWQKEYGYLAGLFRDTRKLRRLIISGDYAPMPYIIPEIPWKNILHFSARNVSTNGTLEESFYEVLSLLENVEGCHLAAPSFEQKVPIGSITLPRLHSLVVSVEVGGLDLLAGSLVTPMLRSLAFEKCISLQFEPIQHLVDRSSCHLDRLCFDTLTAFYLDGLVAFLRSRQVSSVSKLELSWDVLCSPDFLEALRLSLSDNSERTHVLPHLTALEIVGDEDSGIQIMGSKSLIDTLASRRNISGLPPGSVSRLETFTIRGNEDSFRWEDEAASLRFSELCRGGLIYSRVLLK</sequence>
<proteinExistence type="predicted"/>
<dbReference type="EMBL" id="JBBXMP010000113">
    <property type="protein sequence ID" value="KAL0062156.1"/>
    <property type="molecule type" value="Genomic_DNA"/>
</dbReference>
<comment type="caution">
    <text evidence="1">The sequence shown here is derived from an EMBL/GenBank/DDBJ whole genome shotgun (WGS) entry which is preliminary data.</text>
</comment>
<evidence type="ECO:0000313" key="1">
    <source>
        <dbReference type="EMBL" id="KAL0062156.1"/>
    </source>
</evidence>
<reference evidence="1 2" key="1">
    <citation type="submission" date="2024-05" db="EMBL/GenBank/DDBJ databases">
        <title>A draft genome resource for the thread blight pathogen Marasmius tenuissimus strain MS-2.</title>
        <authorList>
            <person name="Yulfo-Soto G.E."/>
            <person name="Baruah I.K."/>
            <person name="Amoako-Attah I."/>
            <person name="Bukari Y."/>
            <person name="Meinhardt L.W."/>
            <person name="Bailey B.A."/>
            <person name="Cohen S.P."/>
        </authorList>
    </citation>
    <scope>NUCLEOTIDE SEQUENCE [LARGE SCALE GENOMIC DNA]</scope>
    <source>
        <strain evidence="1 2">MS-2</strain>
    </source>
</reference>
<name>A0ABR2ZKQ7_9AGAR</name>
<gene>
    <name evidence="1" type="ORF">AAF712_010998</name>
</gene>
<evidence type="ECO:0000313" key="2">
    <source>
        <dbReference type="Proteomes" id="UP001437256"/>
    </source>
</evidence>
<dbReference type="Proteomes" id="UP001437256">
    <property type="component" value="Unassembled WGS sequence"/>
</dbReference>
<organism evidence="1 2">
    <name type="scientific">Marasmius tenuissimus</name>
    <dbReference type="NCBI Taxonomy" id="585030"/>
    <lineage>
        <taxon>Eukaryota</taxon>
        <taxon>Fungi</taxon>
        <taxon>Dikarya</taxon>
        <taxon>Basidiomycota</taxon>
        <taxon>Agaricomycotina</taxon>
        <taxon>Agaricomycetes</taxon>
        <taxon>Agaricomycetidae</taxon>
        <taxon>Agaricales</taxon>
        <taxon>Marasmiineae</taxon>
        <taxon>Marasmiaceae</taxon>
        <taxon>Marasmius</taxon>
    </lineage>
</organism>
<keyword evidence="2" id="KW-1185">Reference proteome</keyword>
<protein>
    <submittedName>
        <fullName evidence="1">Uncharacterized protein</fullName>
    </submittedName>
</protein>
<accession>A0ABR2ZKQ7</accession>